<dbReference type="EMBL" id="FTNK01000002">
    <property type="protein sequence ID" value="SIQ50882.1"/>
    <property type="molecule type" value="Genomic_DNA"/>
</dbReference>
<organism evidence="9 10">
    <name type="scientific">Paenibacillus macquariensis</name>
    <dbReference type="NCBI Taxonomy" id="948756"/>
    <lineage>
        <taxon>Bacteria</taxon>
        <taxon>Bacillati</taxon>
        <taxon>Bacillota</taxon>
        <taxon>Bacilli</taxon>
        <taxon>Bacillales</taxon>
        <taxon>Paenibacillaceae</taxon>
        <taxon>Paenibacillus</taxon>
    </lineage>
</organism>
<dbReference type="InterPro" id="IPR036890">
    <property type="entry name" value="HATPase_C_sf"/>
</dbReference>
<feature type="transmembrane region" description="Helical" evidence="7">
    <location>
        <begin position="294"/>
        <end position="315"/>
    </location>
</feature>
<keyword evidence="4" id="KW-0808">Transferase</keyword>
<keyword evidence="5 9" id="KW-0418">Kinase</keyword>
<evidence type="ECO:0000313" key="10">
    <source>
        <dbReference type="Proteomes" id="UP000186666"/>
    </source>
</evidence>
<evidence type="ECO:0000256" key="2">
    <source>
        <dbReference type="ARBA" id="ARBA00022475"/>
    </source>
</evidence>
<evidence type="ECO:0000259" key="8">
    <source>
        <dbReference type="PROSITE" id="PS50885"/>
    </source>
</evidence>
<evidence type="ECO:0000256" key="3">
    <source>
        <dbReference type="ARBA" id="ARBA00022553"/>
    </source>
</evidence>
<dbReference type="PROSITE" id="PS50885">
    <property type="entry name" value="HAMP"/>
    <property type="match status" value="1"/>
</dbReference>
<keyword evidence="10" id="KW-1185">Reference proteome</keyword>
<dbReference type="SMART" id="SM00304">
    <property type="entry name" value="HAMP"/>
    <property type="match status" value="1"/>
</dbReference>
<gene>
    <name evidence="9" type="ORF">SAMN05421578_102318</name>
</gene>
<dbReference type="InterPro" id="IPR003594">
    <property type="entry name" value="HATPase_dom"/>
</dbReference>
<proteinExistence type="predicted"/>
<dbReference type="InterPro" id="IPR003660">
    <property type="entry name" value="HAMP_dom"/>
</dbReference>
<accession>A0ABY1JNU4</accession>
<dbReference type="SUPFAM" id="SSF55874">
    <property type="entry name" value="ATPase domain of HSP90 chaperone/DNA topoisomerase II/histidine kinase"/>
    <property type="match status" value="1"/>
</dbReference>
<dbReference type="SUPFAM" id="SSF158472">
    <property type="entry name" value="HAMP domain-like"/>
    <property type="match status" value="1"/>
</dbReference>
<name>A0ABY1JNU4_9BACL</name>
<dbReference type="Proteomes" id="UP000186666">
    <property type="component" value="Unassembled WGS sequence"/>
</dbReference>
<dbReference type="Gene3D" id="3.30.450.20">
    <property type="entry name" value="PAS domain"/>
    <property type="match status" value="1"/>
</dbReference>
<dbReference type="CDD" id="cd06225">
    <property type="entry name" value="HAMP"/>
    <property type="match status" value="1"/>
</dbReference>
<evidence type="ECO:0000256" key="5">
    <source>
        <dbReference type="ARBA" id="ARBA00022777"/>
    </source>
</evidence>
<keyword evidence="6 7" id="KW-0472">Membrane</keyword>
<dbReference type="Pfam" id="PF02518">
    <property type="entry name" value="HATPase_c"/>
    <property type="match status" value="1"/>
</dbReference>
<protein>
    <submittedName>
        <fullName evidence="9">Two-component system, sensor histidine kinase YesM</fullName>
    </submittedName>
</protein>
<dbReference type="InterPro" id="IPR050640">
    <property type="entry name" value="Bact_2-comp_sensor_kinase"/>
</dbReference>
<feature type="transmembrane region" description="Helical" evidence="7">
    <location>
        <begin position="17"/>
        <end position="41"/>
    </location>
</feature>
<evidence type="ECO:0000256" key="4">
    <source>
        <dbReference type="ARBA" id="ARBA00022679"/>
    </source>
</evidence>
<dbReference type="Pfam" id="PF06580">
    <property type="entry name" value="His_kinase"/>
    <property type="match status" value="1"/>
</dbReference>
<keyword evidence="7" id="KW-1133">Transmembrane helix</keyword>
<evidence type="ECO:0000313" key="9">
    <source>
        <dbReference type="EMBL" id="SIQ50882.1"/>
    </source>
</evidence>
<keyword evidence="7" id="KW-0812">Transmembrane</keyword>
<evidence type="ECO:0000256" key="1">
    <source>
        <dbReference type="ARBA" id="ARBA00004651"/>
    </source>
</evidence>
<dbReference type="RefSeq" id="WP_068581164.1">
    <property type="nucleotide sequence ID" value="NZ_FTNK01000002.1"/>
</dbReference>
<comment type="subcellular location">
    <subcellularLocation>
        <location evidence="1">Cell membrane</location>
        <topology evidence="1">Multi-pass membrane protein</topology>
    </subcellularLocation>
</comment>
<dbReference type="PANTHER" id="PTHR34220:SF7">
    <property type="entry name" value="SENSOR HISTIDINE KINASE YPDA"/>
    <property type="match status" value="1"/>
</dbReference>
<dbReference type="InterPro" id="IPR010559">
    <property type="entry name" value="Sig_transdc_His_kin_internal"/>
</dbReference>
<dbReference type="Gene3D" id="3.30.565.10">
    <property type="entry name" value="Histidine kinase-like ATPase, C-terminal domain"/>
    <property type="match status" value="1"/>
</dbReference>
<evidence type="ECO:0000256" key="6">
    <source>
        <dbReference type="ARBA" id="ARBA00023136"/>
    </source>
</evidence>
<dbReference type="GO" id="GO:0016301">
    <property type="term" value="F:kinase activity"/>
    <property type="evidence" value="ECO:0007669"/>
    <property type="project" value="UniProtKB-KW"/>
</dbReference>
<dbReference type="Gene3D" id="1.10.287.130">
    <property type="match status" value="1"/>
</dbReference>
<evidence type="ECO:0000256" key="7">
    <source>
        <dbReference type="SAM" id="Phobius"/>
    </source>
</evidence>
<dbReference type="PANTHER" id="PTHR34220">
    <property type="entry name" value="SENSOR HISTIDINE KINASE YPDA"/>
    <property type="match status" value="1"/>
</dbReference>
<comment type="caution">
    <text evidence="9">The sequence shown here is derived from an EMBL/GenBank/DDBJ whole genome shotgun (WGS) entry which is preliminary data.</text>
</comment>
<keyword evidence="3" id="KW-0597">Phosphoprotein</keyword>
<keyword evidence="2" id="KW-1003">Cell membrane</keyword>
<reference evidence="9 10" key="1">
    <citation type="submission" date="2017-01" db="EMBL/GenBank/DDBJ databases">
        <authorList>
            <person name="Varghese N."/>
            <person name="Submissions S."/>
        </authorList>
    </citation>
    <scope>NUCLEOTIDE SEQUENCE [LARGE SCALE GENOMIC DNA]</scope>
    <source>
        <strain evidence="9 10">ATCC 23464</strain>
    </source>
</reference>
<dbReference type="SMART" id="SM00387">
    <property type="entry name" value="HATPase_c"/>
    <property type="match status" value="1"/>
</dbReference>
<feature type="domain" description="HAMP" evidence="8">
    <location>
        <begin position="319"/>
        <end position="370"/>
    </location>
</feature>
<sequence>MTRFKQSLLNLSLKNKLIIAFSCFIITSFFIIGGTLSWLYFKSNKEMILDATEKNNKQIINNIDNSLNPLLRLSMYPLQDKELLQILRKDYSTVPYPKLEVSQDFDNVNQIIKNSMLLNTDLIESIVIYQDHNRLIIGRSNTDLINNTYFENEFMKEPYIQEILQKKGLAVSIGVHPDKLMTSNNRMVISIGRSIIDPNTYDNLGLILINIDIDKLKSVWSNTNFTENTKFYLIDESEHVIYSPNSSQIGQASSIIGEETKHSTNYIITSSSKVTNWKAVTIIPKNELFHVLDFMFKTIIISLLVLLVLAIFTSIRIATSVTKPLAILQRKMKRVSQGDMNVVIDIQHGEVGKISITIDHMLEDIRGLIQRIYEEETEKRRLESLALQSQIKPHFIYNTINVIKWMARIQGSTGIEEALTDFSSIIKFTTKTESEYTTFQEEVDFITSYTRILDFRYLNKFEVSYDIEPNILQYKTLKFLIQPIVENAVFHGFDGVDYKGKLLIHIYNQGDNVVVVVSDNGRGMSMLEQDTLDSKETVDQFNSIGIKNVRKRVELYFGEGYGLWIDSKENEGTKVTIIVPILKNEYSGDKE</sequence>